<dbReference type="InterPro" id="IPR027417">
    <property type="entry name" value="P-loop_NTPase"/>
</dbReference>
<evidence type="ECO:0000259" key="14">
    <source>
        <dbReference type="Pfam" id="PF07475"/>
    </source>
</evidence>
<dbReference type="PANTHER" id="PTHR30305">
    <property type="entry name" value="PROTEIN YJDM-RELATED"/>
    <property type="match status" value="1"/>
</dbReference>
<keyword evidence="8 15" id="KW-0418">Kinase</keyword>
<keyword evidence="7" id="KW-0547">Nucleotide-binding</keyword>
<evidence type="ECO:0000256" key="12">
    <source>
        <dbReference type="ARBA" id="ARBA00047657"/>
    </source>
</evidence>
<evidence type="ECO:0000256" key="8">
    <source>
        <dbReference type="ARBA" id="ARBA00022777"/>
    </source>
</evidence>
<keyword evidence="6" id="KW-0479">Metal-binding</keyword>
<dbReference type="FunFam" id="3.40.50.300:FF:000174">
    <property type="entry name" value="HPr kinase/phosphorylase"/>
    <property type="match status" value="1"/>
</dbReference>
<dbReference type="EMBL" id="UOFZ01000006">
    <property type="protein sequence ID" value="VAX11925.1"/>
    <property type="molecule type" value="Genomic_DNA"/>
</dbReference>
<evidence type="ECO:0000256" key="10">
    <source>
        <dbReference type="ARBA" id="ARBA00022842"/>
    </source>
</evidence>
<name>A0A3B1BZS0_9ZZZZ</name>
<organism evidence="15">
    <name type="scientific">hydrothermal vent metagenome</name>
    <dbReference type="NCBI Taxonomy" id="652676"/>
    <lineage>
        <taxon>unclassified sequences</taxon>
        <taxon>metagenomes</taxon>
        <taxon>ecological metagenomes</taxon>
    </lineage>
</organism>
<dbReference type="HAMAP" id="MF_01249">
    <property type="entry name" value="HPr_kinase"/>
    <property type="match status" value="1"/>
</dbReference>
<dbReference type="Pfam" id="PF07475">
    <property type="entry name" value="Hpr_kinase_C"/>
    <property type="match status" value="1"/>
</dbReference>
<proteinExistence type="inferred from homology"/>
<dbReference type="NCBIfam" id="TIGR00679">
    <property type="entry name" value="hpr-ser"/>
    <property type="match status" value="1"/>
</dbReference>
<feature type="domain" description="HPr kinase/phosphorylase C-terminal" evidence="14">
    <location>
        <begin position="137"/>
        <end position="306"/>
    </location>
</feature>
<dbReference type="GO" id="GO:0004674">
    <property type="term" value="F:protein serine/threonine kinase activity"/>
    <property type="evidence" value="ECO:0007669"/>
    <property type="project" value="UniProtKB-KW"/>
</dbReference>
<comment type="catalytic activity">
    <reaction evidence="12">
        <text>[HPr protein]-O-phospho-L-serine + phosphate + H(+) = [HPr protein]-L-serine + diphosphate</text>
        <dbReference type="Rhea" id="RHEA:46604"/>
        <dbReference type="Rhea" id="RHEA-COMP:11602"/>
        <dbReference type="Rhea" id="RHEA-COMP:11603"/>
        <dbReference type="ChEBI" id="CHEBI:15378"/>
        <dbReference type="ChEBI" id="CHEBI:29999"/>
        <dbReference type="ChEBI" id="CHEBI:33019"/>
        <dbReference type="ChEBI" id="CHEBI:43474"/>
        <dbReference type="ChEBI" id="CHEBI:83421"/>
    </reaction>
</comment>
<dbReference type="PANTHER" id="PTHR30305:SF1">
    <property type="entry name" value="HPR KINASE_PHOSPHORYLASE"/>
    <property type="match status" value="1"/>
</dbReference>
<dbReference type="SUPFAM" id="SSF75138">
    <property type="entry name" value="HprK N-terminal domain-like"/>
    <property type="match status" value="1"/>
</dbReference>
<evidence type="ECO:0000256" key="5">
    <source>
        <dbReference type="ARBA" id="ARBA00022679"/>
    </source>
</evidence>
<dbReference type="GO" id="GO:0046872">
    <property type="term" value="F:metal ion binding"/>
    <property type="evidence" value="ECO:0007669"/>
    <property type="project" value="UniProtKB-KW"/>
</dbReference>
<evidence type="ECO:0000256" key="4">
    <source>
        <dbReference type="ARBA" id="ARBA00022527"/>
    </source>
</evidence>
<comment type="catalytic activity">
    <reaction evidence="1">
        <text>[HPr protein]-L-serine + ATP = [HPr protein]-O-phospho-L-serine + ADP + H(+)</text>
        <dbReference type="Rhea" id="RHEA:46600"/>
        <dbReference type="Rhea" id="RHEA-COMP:11602"/>
        <dbReference type="Rhea" id="RHEA-COMP:11603"/>
        <dbReference type="ChEBI" id="CHEBI:15378"/>
        <dbReference type="ChEBI" id="CHEBI:29999"/>
        <dbReference type="ChEBI" id="CHEBI:30616"/>
        <dbReference type="ChEBI" id="CHEBI:83421"/>
        <dbReference type="ChEBI" id="CHEBI:456216"/>
    </reaction>
</comment>
<dbReference type="Pfam" id="PF02603">
    <property type="entry name" value="Hpr_kinase_N"/>
    <property type="match status" value="1"/>
</dbReference>
<dbReference type="GO" id="GO:0006109">
    <property type="term" value="P:regulation of carbohydrate metabolic process"/>
    <property type="evidence" value="ECO:0007669"/>
    <property type="project" value="InterPro"/>
</dbReference>
<evidence type="ECO:0000256" key="2">
    <source>
        <dbReference type="ARBA" id="ARBA00001946"/>
    </source>
</evidence>
<dbReference type="Gene3D" id="3.40.50.300">
    <property type="entry name" value="P-loop containing nucleotide triphosphate hydrolases"/>
    <property type="match status" value="1"/>
</dbReference>
<reference evidence="15" key="1">
    <citation type="submission" date="2018-06" db="EMBL/GenBank/DDBJ databases">
        <authorList>
            <person name="Zhirakovskaya E."/>
        </authorList>
    </citation>
    <scope>NUCLEOTIDE SEQUENCE</scope>
</reference>
<comment type="cofactor">
    <cofactor evidence="2">
        <name>Mg(2+)</name>
        <dbReference type="ChEBI" id="CHEBI:18420"/>
    </cofactor>
</comment>
<keyword evidence="11" id="KW-0511">Multifunctional enzyme</keyword>
<evidence type="ECO:0000256" key="9">
    <source>
        <dbReference type="ARBA" id="ARBA00022840"/>
    </source>
</evidence>
<protein>
    <submittedName>
        <fullName evidence="15">HPr kinase/phosphorylase</fullName>
    </submittedName>
</protein>
<dbReference type="InterPro" id="IPR028979">
    <property type="entry name" value="Ser_kin/Pase_Hpr-like_N_sf"/>
</dbReference>
<keyword evidence="10" id="KW-0460">Magnesium</keyword>
<dbReference type="CDD" id="cd01918">
    <property type="entry name" value="HprK_C"/>
    <property type="match status" value="1"/>
</dbReference>
<dbReference type="InterPro" id="IPR003755">
    <property type="entry name" value="HPr(Ser)_kin/Pase"/>
</dbReference>
<dbReference type="Gene3D" id="3.40.1390.20">
    <property type="entry name" value="HprK N-terminal domain-like"/>
    <property type="match status" value="1"/>
</dbReference>
<evidence type="ECO:0000259" key="13">
    <source>
        <dbReference type="Pfam" id="PF02603"/>
    </source>
</evidence>
<evidence type="ECO:0000256" key="3">
    <source>
        <dbReference type="ARBA" id="ARBA00006883"/>
    </source>
</evidence>
<sequence>MATNLTVQDVFDSHQKPLELLWLSDSDTSQTERLILEPHSGPQPNLVGYLNLIRPNRIQVLGATETQYLSGLEADICEDTLRQLFNARPAMIIFACSTRPRDALRQWARDTATPLVGSPLTARRIIEVLDFHLSSILTRKQIVHGVFMEVLGLGVLLTGPSGVGKSELALELLTRGHRLIADDAPEFFQTTPDRIHGRCPDLLADFIEVRGLGILNVRAMFGDNAILNDKRLSLIIKLENFDSQDNSPLERLDSTRRYSRVLDMDVPEVVLLLGPGRDLSIIIETAVRNHALHLRGYNSAQDFINRQRKLIKNNAS</sequence>
<gene>
    <name evidence="15" type="ORF">MNBD_GAMMA24-2450</name>
</gene>
<accession>A0A3B1BZS0</accession>
<keyword evidence="9" id="KW-0067">ATP-binding</keyword>
<feature type="domain" description="HPr(Ser) kinase/phosphorylase N-terminal" evidence="13">
    <location>
        <begin position="6"/>
        <end position="130"/>
    </location>
</feature>
<dbReference type="GO" id="GO:0000155">
    <property type="term" value="F:phosphorelay sensor kinase activity"/>
    <property type="evidence" value="ECO:0007669"/>
    <property type="project" value="InterPro"/>
</dbReference>
<dbReference type="InterPro" id="IPR011126">
    <property type="entry name" value="Hpr_kin/Pase_Hpr_N"/>
</dbReference>
<dbReference type="InterPro" id="IPR011104">
    <property type="entry name" value="Hpr_kin/Pase_C"/>
</dbReference>
<keyword evidence="5" id="KW-0808">Transferase</keyword>
<evidence type="ECO:0000313" key="15">
    <source>
        <dbReference type="EMBL" id="VAX11925.1"/>
    </source>
</evidence>
<dbReference type="AlphaFoldDB" id="A0A3B1BZS0"/>
<keyword evidence="4" id="KW-0723">Serine/threonine-protein kinase</keyword>
<evidence type="ECO:0000256" key="6">
    <source>
        <dbReference type="ARBA" id="ARBA00022723"/>
    </source>
</evidence>
<comment type="similarity">
    <text evidence="3">Belongs to the HPrK/P family.</text>
</comment>
<evidence type="ECO:0000256" key="7">
    <source>
        <dbReference type="ARBA" id="ARBA00022741"/>
    </source>
</evidence>
<evidence type="ECO:0000256" key="1">
    <source>
        <dbReference type="ARBA" id="ARBA00001120"/>
    </source>
</evidence>
<dbReference type="SUPFAM" id="SSF53795">
    <property type="entry name" value="PEP carboxykinase-like"/>
    <property type="match status" value="1"/>
</dbReference>
<evidence type="ECO:0000256" key="11">
    <source>
        <dbReference type="ARBA" id="ARBA00023268"/>
    </source>
</evidence>
<dbReference type="GO" id="GO:0005524">
    <property type="term" value="F:ATP binding"/>
    <property type="evidence" value="ECO:0007669"/>
    <property type="project" value="UniProtKB-KW"/>
</dbReference>